<protein>
    <submittedName>
        <fullName evidence="3">Uncharacterized protein</fullName>
    </submittedName>
</protein>
<dbReference type="InterPro" id="IPR046118">
    <property type="entry name" value="DUF6115"/>
</dbReference>
<keyword evidence="2" id="KW-0812">Transmembrane</keyword>
<keyword evidence="2" id="KW-0472">Membrane</keyword>
<feature type="transmembrane region" description="Helical" evidence="2">
    <location>
        <begin position="6"/>
        <end position="25"/>
    </location>
</feature>
<keyword evidence="2" id="KW-1133">Transmembrane helix</keyword>
<name>A0A1M4PNJ8_9FIRM</name>
<dbReference type="OrthoDB" id="1708317at2"/>
<gene>
    <name evidence="3" type="ORF">CUESP1_1681</name>
</gene>
<evidence type="ECO:0000313" key="4">
    <source>
        <dbReference type="Proteomes" id="UP000245423"/>
    </source>
</evidence>
<dbReference type="Proteomes" id="UP000245423">
    <property type="component" value="Chromosome 1"/>
</dbReference>
<dbReference type="Pfam" id="PF19610">
    <property type="entry name" value="DUF6115"/>
    <property type="match status" value="1"/>
</dbReference>
<organism evidence="3 4">
    <name type="scientific">[Clostridium] ultunense Esp</name>
    <dbReference type="NCBI Taxonomy" id="1288971"/>
    <lineage>
        <taxon>Bacteria</taxon>
        <taxon>Bacillati</taxon>
        <taxon>Bacillota</taxon>
        <taxon>Tissierellia</taxon>
        <taxon>Tissierellales</taxon>
        <taxon>Tepidimicrobiaceae</taxon>
        <taxon>Schnuerera</taxon>
    </lineage>
</organism>
<dbReference type="EMBL" id="LT669839">
    <property type="protein sequence ID" value="SHD77044.1"/>
    <property type="molecule type" value="Genomic_DNA"/>
</dbReference>
<reference evidence="3 4" key="1">
    <citation type="submission" date="2016-11" db="EMBL/GenBank/DDBJ databases">
        <authorList>
            <person name="Manzoor S."/>
        </authorList>
    </citation>
    <scope>NUCLEOTIDE SEQUENCE [LARGE SCALE GENOMIC DNA]</scope>
    <source>
        <strain evidence="3">Clostridium ultunense strain Esp</strain>
    </source>
</reference>
<dbReference type="AlphaFoldDB" id="A0A1M4PNJ8"/>
<accession>A0A1M4PNJ8</accession>
<evidence type="ECO:0000256" key="1">
    <source>
        <dbReference type="SAM" id="MobiDB-lite"/>
    </source>
</evidence>
<dbReference type="RefSeq" id="WP_025641103.1">
    <property type="nucleotide sequence ID" value="NZ_LT669839.1"/>
</dbReference>
<evidence type="ECO:0000313" key="3">
    <source>
        <dbReference type="EMBL" id="SHD77044.1"/>
    </source>
</evidence>
<sequence length="157" mass="18129">MLTIILNVIGLLCIIISLVCINRTLKREKELYEDIVLIHKDIKYYSQTVEYIVNSFDELIENSLNKMDSLQRQGTNSMDSDESKGGIYSINKTGEKDKTSLLDESGEENNDNEDINIKVLELKELGLSNEEIAKKLNKGIREVDIIIKMWSNFYKKY</sequence>
<feature type="region of interest" description="Disordered" evidence="1">
    <location>
        <begin position="71"/>
        <end position="109"/>
    </location>
</feature>
<keyword evidence="4" id="KW-1185">Reference proteome</keyword>
<evidence type="ECO:0000256" key="2">
    <source>
        <dbReference type="SAM" id="Phobius"/>
    </source>
</evidence>
<proteinExistence type="predicted"/>